<organism evidence="3 4">
    <name type="scientific">Paraburkholderia monticola</name>
    <dbReference type="NCBI Taxonomy" id="1399968"/>
    <lineage>
        <taxon>Bacteria</taxon>
        <taxon>Pseudomonadati</taxon>
        <taxon>Pseudomonadota</taxon>
        <taxon>Betaproteobacteria</taxon>
        <taxon>Burkholderiales</taxon>
        <taxon>Burkholderiaceae</taxon>
        <taxon>Paraburkholderia</taxon>
    </lineage>
</organism>
<dbReference type="RefSeq" id="WP_062135323.1">
    <property type="nucleotide sequence ID" value="NZ_LRBG01000038.1"/>
</dbReference>
<name>A0A149PDY3_9BURK</name>
<dbReference type="STRING" id="1399968.CI15_29500"/>
<comment type="caution">
    <text evidence="3">The sequence shown here is derived from an EMBL/GenBank/DDBJ whole genome shotgun (WGS) entry which is preliminary data.</text>
</comment>
<feature type="transmembrane region" description="Helical" evidence="1">
    <location>
        <begin position="98"/>
        <end position="124"/>
    </location>
</feature>
<dbReference type="Proteomes" id="UP000075613">
    <property type="component" value="Unassembled WGS sequence"/>
</dbReference>
<evidence type="ECO:0000259" key="2">
    <source>
        <dbReference type="Pfam" id="PF01478"/>
    </source>
</evidence>
<feature type="transmembrane region" description="Helical" evidence="1">
    <location>
        <begin position="59"/>
        <end position="78"/>
    </location>
</feature>
<keyword evidence="1" id="KW-0472">Membrane</keyword>
<dbReference type="Gene3D" id="1.20.120.1220">
    <property type="match status" value="1"/>
</dbReference>
<keyword evidence="1" id="KW-0812">Transmembrane</keyword>
<feature type="domain" description="Prepilin type IV endopeptidase peptidase" evidence="2">
    <location>
        <begin position="12"/>
        <end position="116"/>
    </location>
</feature>
<reference evidence="3 4" key="1">
    <citation type="journal article" date="2015" name="Int. J. Syst. Evol. Microbiol.">
        <title>Burkholderia monticola sp. nov., isolated from mountain soil.</title>
        <authorList>
            <person name="Baek I."/>
            <person name="Seo B."/>
            <person name="Lee I."/>
            <person name="Yi H."/>
            <person name="Chun J."/>
        </authorList>
    </citation>
    <scope>NUCLEOTIDE SEQUENCE [LARGE SCALE GENOMIC DNA]</scope>
    <source>
        <strain evidence="3 4">JC2948</strain>
    </source>
</reference>
<proteinExistence type="predicted"/>
<evidence type="ECO:0000313" key="4">
    <source>
        <dbReference type="Proteomes" id="UP000075613"/>
    </source>
</evidence>
<dbReference type="GO" id="GO:0004190">
    <property type="term" value="F:aspartic-type endopeptidase activity"/>
    <property type="evidence" value="ECO:0007669"/>
    <property type="project" value="InterPro"/>
</dbReference>
<sequence>MSMLSLVVRLATVGTLGWLAVMDVRDRRLPNKGVLAVAILFFADAVLAQKSLSVTGEHVLVAAVVGVLCVGLYLMNMLGGGDVKLVAAVGLWVGSNLLVATSTLMLVAITGLLVALLGLATRRLDPAACFGPMRALAFFSCRRGVPYGVALATGGSTAILLPLWLPWAITHFVKH</sequence>
<feature type="transmembrane region" description="Helical" evidence="1">
    <location>
        <begin position="145"/>
        <end position="165"/>
    </location>
</feature>
<dbReference type="AlphaFoldDB" id="A0A149PDY3"/>
<dbReference type="InterPro" id="IPR000045">
    <property type="entry name" value="Prepilin_IV_endopep_pep"/>
</dbReference>
<dbReference type="GO" id="GO:0016020">
    <property type="term" value="C:membrane"/>
    <property type="evidence" value="ECO:0007669"/>
    <property type="project" value="InterPro"/>
</dbReference>
<keyword evidence="1" id="KW-1133">Transmembrane helix</keyword>
<accession>A0A149PDY3</accession>
<gene>
    <name evidence="3" type="ORF">CI15_29500</name>
</gene>
<evidence type="ECO:0000313" key="3">
    <source>
        <dbReference type="EMBL" id="KXU83243.1"/>
    </source>
</evidence>
<dbReference type="OrthoDB" id="9113591at2"/>
<dbReference type="Pfam" id="PF01478">
    <property type="entry name" value="Peptidase_A24"/>
    <property type="match status" value="1"/>
</dbReference>
<protein>
    <recommendedName>
        <fullName evidence="2">Prepilin type IV endopeptidase peptidase domain-containing protein</fullName>
    </recommendedName>
</protein>
<keyword evidence="4" id="KW-1185">Reference proteome</keyword>
<dbReference type="EMBL" id="LRBG01000038">
    <property type="protein sequence ID" value="KXU83243.1"/>
    <property type="molecule type" value="Genomic_DNA"/>
</dbReference>
<evidence type="ECO:0000256" key="1">
    <source>
        <dbReference type="SAM" id="Phobius"/>
    </source>
</evidence>